<sequence length="104" mass="11637">MIDFAIAQVSDKPDGYRAVVRNLADKWPDVTGAQMVFVLVSAAHAIEQVFDSPPEPRTDAQHTFRVAALLASDLFALQNRGYVTPVGRDLTAYWRENDPFFLNL</sequence>
<evidence type="ECO:0000313" key="2">
    <source>
        <dbReference type="Proteomes" id="UP000199441"/>
    </source>
</evidence>
<dbReference type="RefSeq" id="WP_089943261.1">
    <property type="nucleotide sequence ID" value="NZ_FNOI01000001.1"/>
</dbReference>
<dbReference type="STRING" id="670155.SAMN04488001_0269"/>
<dbReference type="Proteomes" id="UP000199441">
    <property type="component" value="Unassembled WGS sequence"/>
</dbReference>
<organism evidence="1 2">
    <name type="scientific">Litoreibacter albidus</name>
    <dbReference type="NCBI Taxonomy" id="670155"/>
    <lineage>
        <taxon>Bacteria</taxon>
        <taxon>Pseudomonadati</taxon>
        <taxon>Pseudomonadota</taxon>
        <taxon>Alphaproteobacteria</taxon>
        <taxon>Rhodobacterales</taxon>
        <taxon>Roseobacteraceae</taxon>
        <taxon>Litoreibacter</taxon>
    </lineage>
</organism>
<name>A0A1H2QS91_9RHOB</name>
<protein>
    <submittedName>
        <fullName evidence="1">Uncharacterized protein</fullName>
    </submittedName>
</protein>
<accession>A0A1H2QS91</accession>
<gene>
    <name evidence="1" type="ORF">SAMN04488001_0269</name>
</gene>
<evidence type="ECO:0000313" key="1">
    <source>
        <dbReference type="EMBL" id="SDW09474.1"/>
    </source>
</evidence>
<keyword evidence="2" id="KW-1185">Reference proteome</keyword>
<dbReference type="OrthoDB" id="7689048at2"/>
<reference evidence="2" key="1">
    <citation type="submission" date="2016-10" db="EMBL/GenBank/DDBJ databases">
        <authorList>
            <person name="Varghese N."/>
            <person name="Submissions S."/>
        </authorList>
    </citation>
    <scope>NUCLEOTIDE SEQUENCE [LARGE SCALE GENOMIC DNA]</scope>
    <source>
        <strain evidence="2">DSM 26922</strain>
    </source>
</reference>
<dbReference type="AlphaFoldDB" id="A0A1H2QS91"/>
<dbReference type="EMBL" id="FNOI01000001">
    <property type="protein sequence ID" value="SDW09474.1"/>
    <property type="molecule type" value="Genomic_DNA"/>
</dbReference>
<proteinExistence type="predicted"/>